<sequence length="225" mass="25606">MSWRDRYQSYLEPLDPIRYGIWDEHFVRFETNSTVVPTLVPQCSGVVLELGPGLGNQLCRFDKSKISRIVGVEVNPHFAPDCRQQILKHGLEDVYELVVSGVQESDVLEKHGVVAESLDTVLSIQVLCSVPDADAMAKEIYRLLKPGGRLIFWEHHRNSDWLTAAVQYFWNPIWRPLIGGCSMTRNMRAVLAGAGEWENYDGIEGDEQRWSMLPRVWGVLVKPKA</sequence>
<dbReference type="EMBL" id="JAIWOZ010000001">
    <property type="protein sequence ID" value="KAH6611481.1"/>
    <property type="molecule type" value="Genomic_DNA"/>
</dbReference>
<protein>
    <submittedName>
        <fullName evidence="2">Phospholipase carboxylesterase family protein</fullName>
    </submittedName>
</protein>
<evidence type="ECO:0000259" key="1">
    <source>
        <dbReference type="Pfam" id="PF08241"/>
    </source>
</evidence>
<comment type="caution">
    <text evidence="2">The sequence shown here is derived from an EMBL/GenBank/DDBJ whole genome shotgun (WGS) entry which is preliminary data.</text>
</comment>
<dbReference type="PANTHER" id="PTHR45036:SF1">
    <property type="entry name" value="METHYLTRANSFERASE LIKE 7A"/>
    <property type="match status" value="1"/>
</dbReference>
<keyword evidence="3" id="KW-1185">Reference proteome</keyword>
<dbReference type="Pfam" id="PF08241">
    <property type="entry name" value="Methyltransf_11"/>
    <property type="match status" value="1"/>
</dbReference>
<dbReference type="Proteomes" id="UP000827724">
    <property type="component" value="Unassembled WGS sequence"/>
</dbReference>
<evidence type="ECO:0000313" key="2">
    <source>
        <dbReference type="EMBL" id="KAH6611481.1"/>
    </source>
</evidence>
<dbReference type="OrthoDB" id="540004at2759"/>
<reference evidence="2" key="1">
    <citation type="submission" date="2021-08" db="EMBL/GenBank/DDBJ databases">
        <title>Chromosome-Level Trichoderma cornu-damae using Hi-C Data.</title>
        <authorList>
            <person name="Kim C.S."/>
        </authorList>
    </citation>
    <scope>NUCLEOTIDE SEQUENCE</scope>
    <source>
        <strain evidence="2">KA19-0412C</strain>
    </source>
</reference>
<dbReference type="InterPro" id="IPR013216">
    <property type="entry name" value="Methyltransf_11"/>
</dbReference>
<feature type="domain" description="Methyltransferase type 11" evidence="1">
    <location>
        <begin position="48"/>
        <end position="152"/>
    </location>
</feature>
<accession>A0A9P8TXD1</accession>
<dbReference type="Gene3D" id="3.40.50.150">
    <property type="entry name" value="Vaccinia Virus protein VP39"/>
    <property type="match status" value="1"/>
</dbReference>
<name>A0A9P8TXD1_9HYPO</name>
<proteinExistence type="predicted"/>
<dbReference type="PANTHER" id="PTHR45036">
    <property type="entry name" value="METHYLTRANSFERASE LIKE 7B"/>
    <property type="match status" value="1"/>
</dbReference>
<gene>
    <name evidence="2" type="ORF">Trco_001501</name>
</gene>
<dbReference type="GO" id="GO:0008757">
    <property type="term" value="F:S-adenosylmethionine-dependent methyltransferase activity"/>
    <property type="evidence" value="ECO:0007669"/>
    <property type="project" value="InterPro"/>
</dbReference>
<dbReference type="InterPro" id="IPR052356">
    <property type="entry name" value="Thiol_S-MT"/>
</dbReference>
<dbReference type="CDD" id="cd02440">
    <property type="entry name" value="AdoMet_MTases"/>
    <property type="match status" value="1"/>
</dbReference>
<dbReference type="SUPFAM" id="SSF53335">
    <property type="entry name" value="S-adenosyl-L-methionine-dependent methyltransferases"/>
    <property type="match status" value="1"/>
</dbReference>
<dbReference type="InterPro" id="IPR029063">
    <property type="entry name" value="SAM-dependent_MTases_sf"/>
</dbReference>
<dbReference type="AlphaFoldDB" id="A0A9P8TXD1"/>
<organism evidence="2 3">
    <name type="scientific">Trichoderma cornu-damae</name>
    <dbReference type="NCBI Taxonomy" id="654480"/>
    <lineage>
        <taxon>Eukaryota</taxon>
        <taxon>Fungi</taxon>
        <taxon>Dikarya</taxon>
        <taxon>Ascomycota</taxon>
        <taxon>Pezizomycotina</taxon>
        <taxon>Sordariomycetes</taxon>
        <taxon>Hypocreomycetidae</taxon>
        <taxon>Hypocreales</taxon>
        <taxon>Hypocreaceae</taxon>
        <taxon>Trichoderma</taxon>
    </lineage>
</organism>
<evidence type="ECO:0000313" key="3">
    <source>
        <dbReference type="Proteomes" id="UP000827724"/>
    </source>
</evidence>